<dbReference type="Pfam" id="PF01987">
    <property type="entry name" value="AIM24"/>
    <property type="match status" value="1"/>
</dbReference>
<evidence type="ECO:0000256" key="1">
    <source>
        <dbReference type="SAM" id="Phobius"/>
    </source>
</evidence>
<dbReference type="Gene3D" id="3.60.160.10">
    <property type="entry name" value="Mitochondrial biogenesis AIM24"/>
    <property type="match status" value="1"/>
</dbReference>
<accession>A0A6A4LFG3</accession>
<dbReference type="OrthoDB" id="1705416at2759"/>
<proteinExistence type="predicted"/>
<gene>
    <name evidence="2" type="ORF">C3L33_08700</name>
</gene>
<sequence length="193" mass="20583">MLKPQEKVIAKPGVWQWLFGKNVASIVLLNAGLSDGFVGIAAPSLARILPPDAFLCSINNVKVTNTVVQRAPNAVVGAEGFLRQKLSGQGLAFIVAGGSGTLFQDLMGFLFLLLVVQKNLEVGEVIAVDVACVVALSATVNVQVKYNGPMRRVVFGGENLATTVLTGPGIVFIQSLPFHRFSRRIARYHLIAA</sequence>
<dbReference type="InterPro" id="IPR002838">
    <property type="entry name" value="AIM24"/>
</dbReference>
<dbReference type="InterPro" id="IPR036983">
    <property type="entry name" value="AIM24_sf"/>
</dbReference>
<dbReference type="InterPro" id="IPR016031">
    <property type="entry name" value="Trp_RNA-bd_attenuator-like_dom"/>
</dbReference>
<organism evidence="2 3">
    <name type="scientific">Rhododendron williamsianum</name>
    <dbReference type="NCBI Taxonomy" id="262921"/>
    <lineage>
        <taxon>Eukaryota</taxon>
        <taxon>Viridiplantae</taxon>
        <taxon>Streptophyta</taxon>
        <taxon>Embryophyta</taxon>
        <taxon>Tracheophyta</taxon>
        <taxon>Spermatophyta</taxon>
        <taxon>Magnoliopsida</taxon>
        <taxon>eudicotyledons</taxon>
        <taxon>Gunneridae</taxon>
        <taxon>Pentapetalae</taxon>
        <taxon>asterids</taxon>
        <taxon>Ericales</taxon>
        <taxon>Ericaceae</taxon>
        <taxon>Ericoideae</taxon>
        <taxon>Rhodoreae</taxon>
        <taxon>Rhododendron</taxon>
    </lineage>
</organism>
<dbReference type="EMBL" id="QEFC01001171">
    <property type="protein sequence ID" value="KAE9459396.1"/>
    <property type="molecule type" value="Genomic_DNA"/>
</dbReference>
<dbReference type="SUPFAM" id="SSF51219">
    <property type="entry name" value="TRAP-like"/>
    <property type="match status" value="1"/>
</dbReference>
<reference evidence="2 3" key="1">
    <citation type="journal article" date="2019" name="Genome Biol. Evol.">
        <title>The Rhododendron genome and chromosomal organization provide insight into shared whole-genome duplications across the heath family (Ericaceae).</title>
        <authorList>
            <person name="Soza V.L."/>
            <person name="Lindsley D."/>
            <person name="Waalkes A."/>
            <person name="Ramage E."/>
            <person name="Patwardhan R.P."/>
            <person name="Burton J.N."/>
            <person name="Adey A."/>
            <person name="Kumar A."/>
            <person name="Qiu R."/>
            <person name="Shendure J."/>
            <person name="Hall B."/>
        </authorList>
    </citation>
    <scope>NUCLEOTIDE SEQUENCE [LARGE SCALE GENOMIC DNA]</scope>
    <source>
        <strain evidence="2">RSF 1966-606</strain>
    </source>
</reference>
<evidence type="ECO:0000313" key="3">
    <source>
        <dbReference type="Proteomes" id="UP000428333"/>
    </source>
</evidence>
<protein>
    <submittedName>
        <fullName evidence="2">Uncharacterized protein</fullName>
    </submittedName>
</protein>
<name>A0A6A4LFG3_9ERIC</name>
<comment type="caution">
    <text evidence="2">The sequence shown here is derived from an EMBL/GenBank/DDBJ whole genome shotgun (WGS) entry which is preliminary data.</text>
</comment>
<keyword evidence="1" id="KW-0812">Transmembrane</keyword>
<dbReference type="PANTHER" id="PTHR43657">
    <property type="entry name" value="TRYPTOPHAN RNA-BINDING ATTENUATOR PROTEIN-LIKE PROTEIN"/>
    <property type="match status" value="1"/>
</dbReference>
<keyword evidence="3" id="KW-1185">Reference proteome</keyword>
<dbReference type="AlphaFoldDB" id="A0A6A4LFG3"/>
<evidence type="ECO:0000313" key="2">
    <source>
        <dbReference type="EMBL" id="KAE9459396.1"/>
    </source>
</evidence>
<feature type="non-terminal residue" evidence="2">
    <location>
        <position position="1"/>
    </location>
</feature>
<keyword evidence="1" id="KW-0472">Membrane</keyword>
<dbReference type="Proteomes" id="UP000428333">
    <property type="component" value="Linkage Group LG05"/>
</dbReference>
<dbReference type="PANTHER" id="PTHR43657:SF1">
    <property type="entry name" value="ALTERED INHERITANCE OF MITOCHONDRIA PROTEIN 24, MITOCHONDRIAL"/>
    <property type="match status" value="1"/>
</dbReference>
<feature type="transmembrane region" description="Helical" evidence="1">
    <location>
        <begin position="91"/>
        <end position="116"/>
    </location>
</feature>
<feature type="transmembrane region" description="Helical" evidence="1">
    <location>
        <begin position="122"/>
        <end position="142"/>
    </location>
</feature>
<keyword evidence="1" id="KW-1133">Transmembrane helix</keyword>